<organism evidence="1 2">
    <name type="scientific">Rhodocytophaga aerolata</name>
    <dbReference type="NCBI Taxonomy" id="455078"/>
    <lineage>
        <taxon>Bacteria</taxon>
        <taxon>Pseudomonadati</taxon>
        <taxon>Bacteroidota</taxon>
        <taxon>Cytophagia</taxon>
        <taxon>Cytophagales</taxon>
        <taxon>Rhodocytophagaceae</taxon>
        <taxon>Rhodocytophaga</taxon>
    </lineage>
</organism>
<name>A0ABT8RGU4_9BACT</name>
<reference evidence="1" key="1">
    <citation type="submission" date="2023-07" db="EMBL/GenBank/DDBJ databases">
        <title>The genome sequence of Rhodocytophaga aerolata KACC 12507.</title>
        <authorList>
            <person name="Zhang X."/>
        </authorList>
    </citation>
    <scope>NUCLEOTIDE SEQUENCE</scope>
    <source>
        <strain evidence="1">KACC 12507</strain>
    </source>
</reference>
<sequence>MNQDPRWVVEYSVDKKEFVIKEGKTDYEHTFFDSRHEKSTSYKHIGLFANKQLASFFCENLQQKLSEKEEKTQEEQAFPLISKACDQTLSYELVVGLLDAEFSTKPEGYLGRFCQEHALSLTQLSSLLKNPSYCLDAALLVAGVLTCLNYVVTTTAVMVFEEKDLDEGEIELRYSFTKKPKEESFLAFLASTNKSSP</sequence>
<evidence type="ECO:0000313" key="1">
    <source>
        <dbReference type="EMBL" id="MDO1451321.1"/>
    </source>
</evidence>
<proteinExistence type="predicted"/>
<dbReference type="RefSeq" id="WP_302042120.1">
    <property type="nucleotide sequence ID" value="NZ_JAUKPO010000052.1"/>
</dbReference>
<dbReference type="EMBL" id="JAUKPO010000052">
    <property type="protein sequence ID" value="MDO1451321.1"/>
    <property type="molecule type" value="Genomic_DNA"/>
</dbReference>
<dbReference type="Proteomes" id="UP001168528">
    <property type="component" value="Unassembled WGS sequence"/>
</dbReference>
<keyword evidence="2" id="KW-1185">Reference proteome</keyword>
<evidence type="ECO:0000313" key="2">
    <source>
        <dbReference type="Proteomes" id="UP001168528"/>
    </source>
</evidence>
<comment type="caution">
    <text evidence="1">The sequence shown here is derived from an EMBL/GenBank/DDBJ whole genome shotgun (WGS) entry which is preliminary data.</text>
</comment>
<protein>
    <submittedName>
        <fullName evidence="1">Uncharacterized protein</fullName>
    </submittedName>
</protein>
<gene>
    <name evidence="1" type="ORF">Q0590_33915</name>
</gene>
<accession>A0ABT8RGU4</accession>